<dbReference type="InterPro" id="IPR012337">
    <property type="entry name" value="RNaseH-like_sf"/>
</dbReference>
<evidence type="ECO:0000256" key="1">
    <source>
        <dbReference type="ARBA" id="ARBA00004123"/>
    </source>
</evidence>
<keyword evidence="3" id="KW-0863">Zinc-finger</keyword>
<name>A0A818YQB1_9BILA</name>
<dbReference type="AlphaFoldDB" id="A0A818YQB1"/>
<accession>A0A818YQB1</accession>
<comment type="caution">
    <text evidence="6">The sequence shown here is derived from an EMBL/GenBank/DDBJ whole genome shotgun (WGS) entry which is preliminary data.</text>
</comment>
<evidence type="ECO:0000313" key="7">
    <source>
        <dbReference type="Proteomes" id="UP000663836"/>
    </source>
</evidence>
<evidence type="ECO:0008006" key="8">
    <source>
        <dbReference type="Google" id="ProtNLM"/>
    </source>
</evidence>
<dbReference type="InterPro" id="IPR052035">
    <property type="entry name" value="ZnF_BED_domain_contain"/>
</dbReference>
<sequence length="419" mass="48758">MSQSLKKDIRYFRCSKKDRGCRAVIYVSIDSNIYKDSNNVEHNHPSNHHNVKRLLVLQKVKEKVTTEPTSATRIIDDEYVKNNLNDGDRQHFLLPTAQASTFYKIRAKTLPSNPKPLDFEVPESYSKTYSGEQFLIYDSTHKKLGGRLMIFTTEVLIKMLCSCEVILIDGTFKTRPIMFSQVCVIMGQHLDTDSIITKGESESVIVVNDDVNGPPVIQEFFSKLNINIEKNRWTCCCNICSLSVTDTYKTTSNFLKHIKTKHRLAFDEWKDSTNNKRQQLLTNSLIRNLIINMSLPLSTVDNESFMNFMLDVDPKYKMINRRDITRSFLPIMYKKCIKKLQDICNRSKYVSLTLDIWSDRRMRSYFGITLHTIIDDQYKTYVLSFERLKGKHSGDKLAAEFDRVIQMYNLKDKLVRIVT</sequence>
<protein>
    <recommendedName>
        <fullName evidence="8">Transposase</fullName>
    </recommendedName>
</protein>
<evidence type="ECO:0000256" key="5">
    <source>
        <dbReference type="ARBA" id="ARBA00023242"/>
    </source>
</evidence>
<dbReference type="Gene3D" id="2.20.25.240">
    <property type="match status" value="1"/>
</dbReference>
<reference evidence="6" key="1">
    <citation type="submission" date="2021-02" db="EMBL/GenBank/DDBJ databases">
        <authorList>
            <person name="Nowell W R."/>
        </authorList>
    </citation>
    <scope>NUCLEOTIDE SEQUENCE</scope>
</reference>
<dbReference type="SUPFAM" id="SSF53098">
    <property type="entry name" value="Ribonuclease H-like"/>
    <property type="match status" value="1"/>
</dbReference>
<dbReference type="EMBL" id="CAJOBD010001081">
    <property type="protein sequence ID" value="CAF3757526.1"/>
    <property type="molecule type" value="Genomic_DNA"/>
</dbReference>
<dbReference type="GO" id="GO:0008270">
    <property type="term" value="F:zinc ion binding"/>
    <property type="evidence" value="ECO:0007669"/>
    <property type="project" value="UniProtKB-KW"/>
</dbReference>
<evidence type="ECO:0000313" key="6">
    <source>
        <dbReference type="EMBL" id="CAF3757526.1"/>
    </source>
</evidence>
<evidence type="ECO:0000256" key="4">
    <source>
        <dbReference type="ARBA" id="ARBA00022833"/>
    </source>
</evidence>
<feature type="non-terminal residue" evidence="6">
    <location>
        <position position="419"/>
    </location>
</feature>
<evidence type="ECO:0000256" key="2">
    <source>
        <dbReference type="ARBA" id="ARBA00022723"/>
    </source>
</evidence>
<keyword evidence="5" id="KW-0539">Nucleus</keyword>
<dbReference type="GO" id="GO:0005634">
    <property type="term" value="C:nucleus"/>
    <property type="evidence" value="ECO:0007669"/>
    <property type="project" value="UniProtKB-SubCell"/>
</dbReference>
<dbReference type="PANTHER" id="PTHR46481:SF10">
    <property type="entry name" value="ZINC FINGER BED DOMAIN-CONTAINING PROTEIN 39"/>
    <property type="match status" value="1"/>
</dbReference>
<organism evidence="6 7">
    <name type="scientific">Rotaria sordida</name>
    <dbReference type="NCBI Taxonomy" id="392033"/>
    <lineage>
        <taxon>Eukaryota</taxon>
        <taxon>Metazoa</taxon>
        <taxon>Spiralia</taxon>
        <taxon>Gnathifera</taxon>
        <taxon>Rotifera</taxon>
        <taxon>Eurotatoria</taxon>
        <taxon>Bdelloidea</taxon>
        <taxon>Philodinida</taxon>
        <taxon>Philodinidae</taxon>
        <taxon>Rotaria</taxon>
    </lineage>
</organism>
<dbReference type="PANTHER" id="PTHR46481">
    <property type="entry name" value="ZINC FINGER BED DOMAIN-CONTAINING PROTEIN 4"/>
    <property type="match status" value="1"/>
</dbReference>
<feature type="non-terminal residue" evidence="6">
    <location>
        <position position="1"/>
    </location>
</feature>
<keyword evidence="2" id="KW-0479">Metal-binding</keyword>
<evidence type="ECO:0000256" key="3">
    <source>
        <dbReference type="ARBA" id="ARBA00022771"/>
    </source>
</evidence>
<proteinExistence type="predicted"/>
<keyword evidence="4" id="KW-0862">Zinc</keyword>
<dbReference type="Proteomes" id="UP000663836">
    <property type="component" value="Unassembled WGS sequence"/>
</dbReference>
<gene>
    <name evidence="6" type="ORF">JBS370_LOCUS12927</name>
</gene>
<comment type="subcellular location">
    <subcellularLocation>
        <location evidence="1">Nucleus</location>
    </subcellularLocation>
</comment>